<protein>
    <recommendedName>
        <fullName evidence="4">Permease</fullName>
    </recommendedName>
</protein>
<feature type="transmembrane region" description="Helical" evidence="1">
    <location>
        <begin position="378"/>
        <end position="399"/>
    </location>
</feature>
<keyword evidence="1" id="KW-1133">Transmembrane helix</keyword>
<name>A0AAQ3JGT3_ANAHA</name>
<dbReference type="Proteomes" id="UP001243496">
    <property type="component" value="Chromosome"/>
</dbReference>
<accession>A0AAQ3JGT3</accession>
<proteinExistence type="predicted"/>
<dbReference type="GeneID" id="92741714"/>
<dbReference type="AlphaFoldDB" id="A0AAQ3JGT3"/>
<dbReference type="EMBL" id="CP132968">
    <property type="protein sequence ID" value="WMD15698.1"/>
    <property type="molecule type" value="Genomic_DNA"/>
</dbReference>
<keyword evidence="1" id="KW-0472">Membrane</keyword>
<feature type="transmembrane region" description="Helical" evidence="1">
    <location>
        <begin position="35"/>
        <end position="52"/>
    </location>
</feature>
<sequence length="455" mass="48848">MALKRKDGAEQPYIPAGIFKIRIPFIHYRWEISECLQAILMCATCLGAIPILEQILGIPYEIAWSMVIINGLLYNLHSLLGDPVVPGWITPAVPLVSAFLTQSQQGPERVKALIALQLVVGLIFLIMGISGMAGKIIGLIPNAIKSGILLGAGFSAIMGEFQDGGRFGKYPITVGIGALLAYFMLFSLLFRKMKDNSKLLHVIGNFGMLPAIIIAVIIGPVSGELPAPNLVLGSIIKVPEIGQIIHTLSPFSIGFPTLSTFISVIPTAIAVYIIAFGDFVSSEELIREADQVRQDEKVDFNANRSNIISAIRNLIEGLVCPYVVLSGPLWAAVTAAVSERYKEGRESMDSLFGGIGTFRWMTFICVALVPVASFVQPILPAALSLTLIVQGYVCCKIGLGMIKTDMERGIAGVMAAILAIKGASWGLIIGIVVYILLNGSFKNPATTTESSEEKA</sequence>
<evidence type="ECO:0000313" key="2">
    <source>
        <dbReference type="EMBL" id="WMD15698.1"/>
    </source>
</evidence>
<feature type="transmembrane region" description="Helical" evidence="1">
    <location>
        <begin position="83"/>
        <end position="100"/>
    </location>
</feature>
<gene>
    <name evidence="2" type="ORF">RBI15_09950</name>
</gene>
<feature type="transmembrane region" description="Helical" evidence="1">
    <location>
        <begin position="411"/>
        <end position="437"/>
    </location>
</feature>
<evidence type="ECO:0000256" key="1">
    <source>
        <dbReference type="SAM" id="Phobius"/>
    </source>
</evidence>
<feature type="transmembrane region" description="Helical" evidence="1">
    <location>
        <begin position="258"/>
        <end position="277"/>
    </location>
</feature>
<evidence type="ECO:0000313" key="3">
    <source>
        <dbReference type="Proteomes" id="UP001243496"/>
    </source>
</evidence>
<dbReference type="RefSeq" id="WP_306856302.1">
    <property type="nucleotide sequence ID" value="NZ_CP132968.1"/>
</dbReference>
<feature type="transmembrane region" description="Helical" evidence="1">
    <location>
        <begin position="170"/>
        <end position="190"/>
    </location>
</feature>
<feature type="transmembrane region" description="Helical" evidence="1">
    <location>
        <begin position="350"/>
        <end position="372"/>
    </location>
</feature>
<organism evidence="2 3">
    <name type="scientific">Anaerostipes hadrus</name>
    <dbReference type="NCBI Taxonomy" id="649756"/>
    <lineage>
        <taxon>Bacteria</taxon>
        <taxon>Bacillati</taxon>
        <taxon>Bacillota</taxon>
        <taxon>Clostridia</taxon>
        <taxon>Lachnospirales</taxon>
        <taxon>Lachnospiraceae</taxon>
        <taxon>Anaerostipes</taxon>
    </lineage>
</organism>
<feature type="transmembrane region" description="Helical" evidence="1">
    <location>
        <begin position="112"/>
        <end position="129"/>
    </location>
</feature>
<reference evidence="2" key="1">
    <citation type="submission" date="2023-08" db="EMBL/GenBank/DDBJ databases">
        <title>Complete Genome Sequences of butyrate producing Anaerostipes hadrus strains BA1 and GIF7 isolated from the terminal ileum of a healthy lean male.</title>
        <authorList>
            <person name="Low A."/>
            <person name="Sheludchenko M."/>
            <person name="Cheng H.E."/>
            <person name="Koh X.Q."/>
            <person name="Lee J."/>
        </authorList>
    </citation>
    <scope>NUCLEOTIDE SEQUENCE</scope>
    <source>
        <strain evidence="2">BA1</strain>
    </source>
</reference>
<feature type="transmembrane region" description="Helical" evidence="1">
    <location>
        <begin position="202"/>
        <end position="222"/>
    </location>
</feature>
<keyword evidence="1" id="KW-0812">Transmembrane</keyword>
<evidence type="ECO:0008006" key="4">
    <source>
        <dbReference type="Google" id="ProtNLM"/>
    </source>
</evidence>